<keyword evidence="4" id="KW-0489">Methyltransferase</keyword>
<sequence length="407" mass="46359">MAAAPTSEETTLLSYLSHFSNVLVKDVSLQKGKGLFAKKDFREGELIFEEKPLICGQFLWNSLYKYTACSHCLRSLETAEQMARRLSGNDSLELPYASKCCEITRMGLKIISCHNCQVKYCSEECRQRAWDHYHRTLCLGQNEGDPSHPLEQLQESWRKMHYPPETASVMLIAQMIATVLQAPDPKKMQDVFESFCHSVVNRGQQIVHKLLGDQFKEQLDILRVQMSNALYDEKLEEWFKMEGFLSLMALVGINGQGIGTSSLSVYVHNLENLGDITEDERQALDIFIDQLYEEMYNVSGQFLNCEGSGLYALQSSCNPSCEPNAEVTFPHNNSTLVLKALHDIKEGEEIVICYLNCCDRERSRHSRQRLLRENYLFNCTCPKCESQSGDPDVTSSEDDDDSMEEDS</sequence>
<keyword evidence="9" id="KW-0862">Zinc</keyword>
<comment type="subcellular location">
    <subcellularLocation>
        <location evidence="1">Cytoplasm</location>
    </subcellularLocation>
</comment>
<dbReference type="GO" id="GO:0032259">
    <property type="term" value="P:methylation"/>
    <property type="evidence" value="ECO:0007669"/>
    <property type="project" value="UniProtKB-KW"/>
</dbReference>
<evidence type="ECO:0000256" key="7">
    <source>
        <dbReference type="ARBA" id="ARBA00022723"/>
    </source>
</evidence>
<evidence type="ECO:0000256" key="13">
    <source>
        <dbReference type="ARBA" id="ARBA00048081"/>
    </source>
</evidence>
<dbReference type="EC" id="2.1.1.359" evidence="2"/>
<evidence type="ECO:0000256" key="8">
    <source>
        <dbReference type="ARBA" id="ARBA00022771"/>
    </source>
</evidence>
<dbReference type="GO" id="GO:0008270">
    <property type="term" value="F:zinc ion binding"/>
    <property type="evidence" value="ECO:0007669"/>
    <property type="project" value="UniProtKB-KW"/>
</dbReference>
<protein>
    <recommendedName>
        <fullName evidence="15">Protein-lysine N-trimethyltransferase SMYD5</fullName>
        <ecNumber evidence="2">2.1.1.359</ecNumber>
        <ecNumber evidence="10">2.1.1.372</ecNumber>
    </recommendedName>
    <alternativeName>
        <fullName evidence="11">SET and MYND domain-containing protein 5</fullName>
    </alternativeName>
    <alternativeName>
        <fullName evidence="16">[histone H3]-lysine20 N-trimethyltransferase SMYD5</fullName>
    </alternativeName>
    <alternativeName>
        <fullName evidence="17">[histone H4]-lysine36 N-trimethyltransferase SMYD5</fullName>
    </alternativeName>
</protein>
<evidence type="ECO:0000256" key="18">
    <source>
        <dbReference type="SAM" id="MobiDB-lite"/>
    </source>
</evidence>
<evidence type="ECO:0000256" key="6">
    <source>
        <dbReference type="ARBA" id="ARBA00022691"/>
    </source>
</evidence>
<dbReference type="Gene3D" id="2.170.270.10">
    <property type="entry name" value="SET domain"/>
    <property type="match status" value="2"/>
</dbReference>
<evidence type="ECO:0000256" key="17">
    <source>
        <dbReference type="ARBA" id="ARBA00049806"/>
    </source>
</evidence>
<dbReference type="SMART" id="SM00317">
    <property type="entry name" value="SET"/>
    <property type="match status" value="1"/>
</dbReference>
<keyword evidence="21" id="KW-1185">Reference proteome</keyword>
<evidence type="ECO:0000256" key="5">
    <source>
        <dbReference type="ARBA" id="ARBA00022679"/>
    </source>
</evidence>
<dbReference type="Proteomes" id="UP001159428">
    <property type="component" value="Unassembled WGS sequence"/>
</dbReference>
<dbReference type="InterPro" id="IPR044422">
    <property type="entry name" value="SMYD5_SET"/>
</dbReference>
<dbReference type="InterPro" id="IPR001214">
    <property type="entry name" value="SET_dom"/>
</dbReference>
<keyword evidence="6" id="KW-0949">S-adenosyl-L-methionine</keyword>
<evidence type="ECO:0000259" key="19">
    <source>
        <dbReference type="PROSITE" id="PS50280"/>
    </source>
</evidence>
<organism evidence="20 21">
    <name type="scientific">Pocillopora meandrina</name>
    <dbReference type="NCBI Taxonomy" id="46732"/>
    <lineage>
        <taxon>Eukaryota</taxon>
        <taxon>Metazoa</taxon>
        <taxon>Cnidaria</taxon>
        <taxon>Anthozoa</taxon>
        <taxon>Hexacorallia</taxon>
        <taxon>Scleractinia</taxon>
        <taxon>Astrocoeniina</taxon>
        <taxon>Pocilloporidae</taxon>
        <taxon>Pocillopora</taxon>
    </lineage>
</organism>
<dbReference type="PROSITE" id="PS50280">
    <property type="entry name" value="SET"/>
    <property type="match status" value="1"/>
</dbReference>
<keyword evidence="5" id="KW-0808">Transferase</keyword>
<comment type="caution">
    <text evidence="20">The sequence shown here is derived from an EMBL/GenBank/DDBJ whole genome shotgun (WGS) entry which is preliminary data.</text>
</comment>
<evidence type="ECO:0000256" key="14">
    <source>
        <dbReference type="ARBA" id="ARBA00049497"/>
    </source>
</evidence>
<dbReference type="PANTHER" id="PTHR46402">
    <property type="entry name" value="SET AND MYND DOMAIN-CONTAINING PROTEIN 5"/>
    <property type="match status" value="1"/>
</dbReference>
<evidence type="ECO:0000256" key="1">
    <source>
        <dbReference type="ARBA" id="ARBA00004496"/>
    </source>
</evidence>
<comment type="catalytic activity">
    <reaction evidence="13">
        <text>L-lysyl(20)-[histone H4] + 3 S-adenosyl-L-methionine = N(6),N(6),N(6)-trimethyl-L-lysyl(20)-[histone H4] + 3 S-adenosyl-L-homocysteine + 3 H(+)</text>
        <dbReference type="Rhea" id="RHEA:64456"/>
        <dbReference type="Rhea" id="RHEA-COMP:15554"/>
        <dbReference type="Rhea" id="RHEA-COMP:15998"/>
        <dbReference type="ChEBI" id="CHEBI:15378"/>
        <dbReference type="ChEBI" id="CHEBI:29969"/>
        <dbReference type="ChEBI" id="CHEBI:57856"/>
        <dbReference type="ChEBI" id="CHEBI:59789"/>
        <dbReference type="ChEBI" id="CHEBI:61961"/>
        <dbReference type="EC" id="2.1.1.372"/>
    </reaction>
</comment>
<evidence type="ECO:0000256" key="15">
    <source>
        <dbReference type="ARBA" id="ARBA00049768"/>
    </source>
</evidence>
<dbReference type="Gene3D" id="1.10.220.160">
    <property type="match status" value="1"/>
</dbReference>
<dbReference type="SUPFAM" id="SSF144232">
    <property type="entry name" value="HIT/MYND zinc finger-like"/>
    <property type="match status" value="1"/>
</dbReference>
<dbReference type="EMBL" id="CALNXJ010000033">
    <property type="protein sequence ID" value="CAH3139958.1"/>
    <property type="molecule type" value="Genomic_DNA"/>
</dbReference>
<evidence type="ECO:0000256" key="16">
    <source>
        <dbReference type="ARBA" id="ARBA00049789"/>
    </source>
</evidence>
<dbReference type="GO" id="GO:0045814">
    <property type="term" value="P:negative regulation of gene expression, epigenetic"/>
    <property type="evidence" value="ECO:0007669"/>
    <property type="project" value="TreeGrafter"/>
</dbReference>
<dbReference type="AlphaFoldDB" id="A0AAU9X9D1"/>
<evidence type="ECO:0000256" key="9">
    <source>
        <dbReference type="ARBA" id="ARBA00022833"/>
    </source>
</evidence>
<evidence type="ECO:0000256" key="3">
    <source>
        <dbReference type="ARBA" id="ARBA00022490"/>
    </source>
</evidence>
<dbReference type="InterPro" id="IPR046341">
    <property type="entry name" value="SET_dom_sf"/>
</dbReference>
<name>A0AAU9X9D1_9CNID</name>
<keyword evidence="7" id="KW-0479">Metal-binding</keyword>
<feature type="domain" description="SET" evidence="19">
    <location>
        <begin position="20"/>
        <end position="355"/>
    </location>
</feature>
<reference evidence="20 21" key="1">
    <citation type="submission" date="2022-05" db="EMBL/GenBank/DDBJ databases">
        <authorList>
            <consortium name="Genoscope - CEA"/>
            <person name="William W."/>
        </authorList>
    </citation>
    <scope>NUCLEOTIDE SEQUENCE [LARGE SCALE GENOMIC DNA]</scope>
</reference>
<keyword evidence="8" id="KW-0863">Zinc-finger</keyword>
<dbReference type="Pfam" id="PF01753">
    <property type="entry name" value="zf-MYND"/>
    <property type="match status" value="1"/>
</dbReference>
<evidence type="ECO:0000256" key="4">
    <source>
        <dbReference type="ARBA" id="ARBA00022603"/>
    </source>
</evidence>
<dbReference type="GO" id="GO:0140955">
    <property type="term" value="F:histone H3K36 trimethyltransferase activity"/>
    <property type="evidence" value="ECO:0007669"/>
    <property type="project" value="UniProtKB-EC"/>
</dbReference>
<feature type="compositionally biased region" description="Acidic residues" evidence="18">
    <location>
        <begin position="395"/>
        <end position="407"/>
    </location>
</feature>
<feature type="region of interest" description="Disordered" evidence="18">
    <location>
        <begin position="383"/>
        <end position="407"/>
    </location>
</feature>
<keyword evidence="3" id="KW-0963">Cytoplasm</keyword>
<evidence type="ECO:0000256" key="12">
    <source>
        <dbReference type="ARBA" id="ARBA00047545"/>
    </source>
</evidence>
<dbReference type="EC" id="2.1.1.372" evidence="10"/>
<dbReference type="PANTHER" id="PTHR46402:SF2">
    <property type="entry name" value="HISTONE-LYSINE N-TRIMETHYLTRANSFERASE SMYD5"/>
    <property type="match status" value="1"/>
</dbReference>
<evidence type="ECO:0000313" key="20">
    <source>
        <dbReference type="EMBL" id="CAH3139958.1"/>
    </source>
</evidence>
<evidence type="ECO:0000256" key="2">
    <source>
        <dbReference type="ARBA" id="ARBA00012178"/>
    </source>
</evidence>
<proteinExistence type="predicted"/>
<gene>
    <name evidence="20" type="ORF">PMEA_00019063</name>
</gene>
<dbReference type="InterPro" id="IPR002893">
    <property type="entry name" value="Znf_MYND"/>
</dbReference>
<accession>A0AAU9X9D1</accession>
<dbReference type="SUPFAM" id="SSF82199">
    <property type="entry name" value="SET domain"/>
    <property type="match status" value="1"/>
</dbReference>
<dbReference type="Gene3D" id="6.10.140.2220">
    <property type="match status" value="1"/>
</dbReference>
<comment type="catalytic activity">
    <reaction evidence="12">
        <text>L-lysyl(36)-[histone H3] + 3 S-adenosyl-L-methionine = N(6),N(6),N(6)-trimethyl-L-lysyl(36)-[histone H3] + 3 S-adenosyl-L-homocysteine + 3 H(+)</text>
        <dbReference type="Rhea" id="RHEA:60324"/>
        <dbReference type="Rhea" id="RHEA-COMP:9785"/>
        <dbReference type="Rhea" id="RHEA-COMP:15536"/>
        <dbReference type="ChEBI" id="CHEBI:15378"/>
        <dbReference type="ChEBI" id="CHEBI:29969"/>
        <dbReference type="ChEBI" id="CHEBI:57856"/>
        <dbReference type="ChEBI" id="CHEBI:59789"/>
        <dbReference type="ChEBI" id="CHEBI:61961"/>
        <dbReference type="EC" id="2.1.1.359"/>
    </reaction>
</comment>
<dbReference type="CDD" id="cd10521">
    <property type="entry name" value="SET_SMYD5"/>
    <property type="match status" value="1"/>
</dbReference>
<dbReference type="GO" id="GO:0005737">
    <property type="term" value="C:cytoplasm"/>
    <property type="evidence" value="ECO:0007669"/>
    <property type="project" value="UniProtKB-SubCell"/>
</dbReference>
<evidence type="ECO:0000313" key="21">
    <source>
        <dbReference type="Proteomes" id="UP001159428"/>
    </source>
</evidence>
<evidence type="ECO:0000256" key="10">
    <source>
        <dbReference type="ARBA" id="ARBA00024057"/>
    </source>
</evidence>
<dbReference type="Pfam" id="PF00856">
    <property type="entry name" value="SET"/>
    <property type="match status" value="1"/>
</dbReference>
<comment type="catalytic activity">
    <reaction evidence="14">
        <text>L-lysyl-[protein] + 3 S-adenosyl-L-methionine = N(6),N(6),N(6)-trimethyl-L-lysyl-[protein] + 3 S-adenosyl-L-homocysteine + 3 H(+)</text>
        <dbReference type="Rhea" id="RHEA:54192"/>
        <dbReference type="Rhea" id="RHEA-COMP:9752"/>
        <dbReference type="Rhea" id="RHEA-COMP:13826"/>
        <dbReference type="ChEBI" id="CHEBI:15378"/>
        <dbReference type="ChEBI" id="CHEBI:29969"/>
        <dbReference type="ChEBI" id="CHEBI:57856"/>
        <dbReference type="ChEBI" id="CHEBI:59789"/>
        <dbReference type="ChEBI" id="CHEBI:61961"/>
    </reaction>
    <physiologicalReaction direction="left-to-right" evidence="14">
        <dbReference type="Rhea" id="RHEA:54193"/>
    </physiologicalReaction>
</comment>
<dbReference type="GO" id="GO:0140943">
    <property type="term" value="F:histone H4K20 trimethyltransferase activity"/>
    <property type="evidence" value="ECO:0007669"/>
    <property type="project" value="UniProtKB-EC"/>
</dbReference>
<evidence type="ECO:0000256" key="11">
    <source>
        <dbReference type="ARBA" id="ARBA00033038"/>
    </source>
</evidence>